<dbReference type="PROSITE" id="PS51257">
    <property type="entry name" value="PROKAR_LIPOPROTEIN"/>
    <property type="match status" value="1"/>
</dbReference>
<keyword evidence="5" id="KW-0472">Membrane</keyword>
<dbReference type="Gene3D" id="3.30.300.210">
    <property type="entry name" value="Nutrient germinant receptor protein C, domain 3"/>
    <property type="match status" value="1"/>
</dbReference>
<dbReference type="PANTHER" id="PTHR35789">
    <property type="entry name" value="SPORE GERMINATION PROTEIN B3"/>
    <property type="match status" value="1"/>
</dbReference>
<comment type="similarity">
    <text evidence="2">Belongs to the GerABKC lipoprotein family.</text>
</comment>
<reference evidence="11 12" key="1">
    <citation type="submission" date="2017-07" db="EMBL/GenBank/DDBJ databases">
        <title>Fictibacillus sp. nov. GDSW-R2A3 Genome sequencing and assembly.</title>
        <authorList>
            <person name="Mayilraj S."/>
        </authorList>
    </citation>
    <scope>NUCLEOTIDE SEQUENCE [LARGE SCALE GENOMIC DNA]</scope>
    <source>
        <strain evidence="11 12">GDSW-R2A3</strain>
    </source>
</reference>
<evidence type="ECO:0000256" key="3">
    <source>
        <dbReference type="ARBA" id="ARBA00022544"/>
    </source>
</evidence>
<keyword evidence="12" id="KW-1185">Reference proteome</keyword>
<dbReference type="NCBIfam" id="TIGR02887">
    <property type="entry name" value="spore_ger_x_C"/>
    <property type="match status" value="1"/>
</dbReference>
<evidence type="ECO:0000256" key="6">
    <source>
        <dbReference type="ARBA" id="ARBA00023139"/>
    </source>
</evidence>
<feature type="domain" description="Spore germination GerAC-like C-terminal" evidence="9">
    <location>
        <begin position="209"/>
        <end position="373"/>
    </location>
</feature>
<organism evidence="11 12">
    <name type="scientific">Fictibacillus aquaticus</name>
    <dbReference type="NCBI Taxonomy" id="2021314"/>
    <lineage>
        <taxon>Bacteria</taxon>
        <taxon>Bacillati</taxon>
        <taxon>Bacillota</taxon>
        <taxon>Bacilli</taxon>
        <taxon>Bacillales</taxon>
        <taxon>Fictibacillaceae</taxon>
        <taxon>Fictibacillus</taxon>
    </lineage>
</organism>
<protein>
    <submittedName>
        <fullName evidence="11">Uncharacterized protein</fullName>
    </submittedName>
</protein>
<evidence type="ECO:0000313" key="12">
    <source>
        <dbReference type="Proteomes" id="UP000215059"/>
    </source>
</evidence>
<dbReference type="InterPro" id="IPR008844">
    <property type="entry name" value="Spore_GerAC-like"/>
</dbReference>
<evidence type="ECO:0000259" key="9">
    <source>
        <dbReference type="Pfam" id="PF05504"/>
    </source>
</evidence>
<keyword evidence="6" id="KW-0564">Palmitate</keyword>
<dbReference type="InterPro" id="IPR046953">
    <property type="entry name" value="Spore_GerAC-like_C"/>
</dbReference>
<dbReference type="EMBL" id="NOII01000010">
    <property type="protein sequence ID" value="OYD56877.1"/>
    <property type="molecule type" value="Genomic_DNA"/>
</dbReference>
<dbReference type="PANTHER" id="PTHR35789:SF1">
    <property type="entry name" value="SPORE GERMINATION PROTEIN B3"/>
    <property type="match status" value="1"/>
</dbReference>
<evidence type="ECO:0000256" key="1">
    <source>
        <dbReference type="ARBA" id="ARBA00004635"/>
    </source>
</evidence>
<dbReference type="GO" id="GO:0009847">
    <property type="term" value="P:spore germination"/>
    <property type="evidence" value="ECO:0007669"/>
    <property type="project" value="InterPro"/>
</dbReference>
<evidence type="ECO:0000259" key="10">
    <source>
        <dbReference type="Pfam" id="PF25198"/>
    </source>
</evidence>
<dbReference type="OrthoDB" id="2569624at2"/>
<comment type="subcellular location">
    <subcellularLocation>
        <location evidence="1">Membrane</location>
        <topology evidence="1">Lipid-anchor</topology>
    </subcellularLocation>
</comment>
<sequence>MFINRKIFISLLCLGLLTGCWDQAELPDYGFVQSIAIEYKKDRFKLTTQFYKPAAKIASSGGGSDVSFLNIATEGDTVFEAIRDITTHLGRKATWGHMRFILIDEKTAKKVPLNEVLEFFYRDHEPRILTGIALTKGEAPKYLKTKPHVENTISQQLNEISKAAGEHSGKTYPATLFTLGKQMLSEVGIAYVPYIKEEKTAKDSVVVAGLAVLKDGKLKKIFTPQETKYLMIGLNELKGAIIEVPCGKDAKDKAETFEVVTSSTNWKMHTSKNQIQYDGKVEMKVSIGELRCSSALDSTQIEKLNNRVAAVIEMKLSQLLKKTQKERLDVLGVGNELYRHKTKKWQSIKQDWDKLYPKVKFNVDTKVNIINSGIDSGEPFKVGG</sequence>
<feature type="domain" description="Spore germination protein N-terminal" evidence="10">
    <location>
        <begin position="22"/>
        <end position="196"/>
    </location>
</feature>
<dbReference type="Gene3D" id="6.20.190.10">
    <property type="entry name" value="Nutrient germinant receptor protein C, domain 1"/>
    <property type="match status" value="1"/>
</dbReference>
<feature type="signal peptide" evidence="8">
    <location>
        <begin position="1"/>
        <end position="24"/>
    </location>
</feature>
<feature type="chain" id="PRO_5039647498" evidence="8">
    <location>
        <begin position="25"/>
        <end position="384"/>
    </location>
</feature>
<dbReference type="InterPro" id="IPR038501">
    <property type="entry name" value="Spore_GerAC_C_sf"/>
</dbReference>
<name>A0A235F7D9_9BACL</name>
<proteinExistence type="inferred from homology"/>
<dbReference type="GO" id="GO:0016020">
    <property type="term" value="C:membrane"/>
    <property type="evidence" value="ECO:0007669"/>
    <property type="project" value="UniProtKB-SubCell"/>
</dbReference>
<evidence type="ECO:0000256" key="2">
    <source>
        <dbReference type="ARBA" id="ARBA00007886"/>
    </source>
</evidence>
<evidence type="ECO:0000256" key="7">
    <source>
        <dbReference type="ARBA" id="ARBA00023288"/>
    </source>
</evidence>
<keyword evidence="3" id="KW-0309">Germination</keyword>
<dbReference type="Proteomes" id="UP000215059">
    <property type="component" value="Unassembled WGS sequence"/>
</dbReference>
<dbReference type="Pfam" id="PF05504">
    <property type="entry name" value="Spore_GerAC"/>
    <property type="match status" value="1"/>
</dbReference>
<evidence type="ECO:0000256" key="5">
    <source>
        <dbReference type="ARBA" id="ARBA00023136"/>
    </source>
</evidence>
<evidence type="ECO:0000256" key="4">
    <source>
        <dbReference type="ARBA" id="ARBA00022729"/>
    </source>
</evidence>
<dbReference type="Pfam" id="PF25198">
    <property type="entry name" value="Spore_GerAC_N"/>
    <property type="match status" value="1"/>
</dbReference>
<dbReference type="InterPro" id="IPR057336">
    <property type="entry name" value="GerAC_N"/>
</dbReference>
<comment type="caution">
    <text evidence="11">The sequence shown here is derived from an EMBL/GenBank/DDBJ whole genome shotgun (WGS) entry which is preliminary data.</text>
</comment>
<gene>
    <name evidence="11" type="ORF">CGZ90_15085</name>
</gene>
<dbReference type="AlphaFoldDB" id="A0A235F7D9"/>
<evidence type="ECO:0000256" key="8">
    <source>
        <dbReference type="SAM" id="SignalP"/>
    </source>
</evidence>
<keyword evidence="4 8" id="KW-0732">Signal</keyword>
<evidence type="ECO:0000313" key="11">
    <source>
        <dbReference type="EMBL" id="OYD56877.1"/>
    </source>
</evidence>
<accession>A0A235F7D9</accession>
<keyword evidence="7" id="KW-0449">Lipoprotein</keyword>
<dbReference type="RefSeq" id="WP_094253366.1">
    <property type="nucleotide sequence ID" value="NZ_JBHLXL010000001.1"/>
</dbReference>